<dbReference type="CDD" id="cd02440">
    <property type="entry name" value="AdoMet_MTases"/>
    <property type="match status" value="1"/>
</dbReference>
<gene>
    <name evidence="2" type="ORF">EKD02_09195</name>
</gene>
<accession>A0A432ATJ8</accession>
<proteinExistence type="predicted"/>
<evidence type="ECO:0000313" key="3">
    <source>
        <dbReference type="Proteomes" id="UP000279908"/>
    </source>
</evidence>
<protein>
    <submittedName>
        <fullName evidence="2">Methyltransferase domain-containing protein</fullName>
    </submittedName>
</protein>
<sequence length="207" mass="23340">MELWKLNIVSLAWSYFREIKLFDLTRHVNTHRRMRLEAYRCASEGLSGANLDMAAWTSVIVDSLSEVMSLQGVSPGDFDFIDIGCGKGKVLLVWRECLASMGLAHALTGIELNPDLLDICRDNLRNVGGGDDVKLICADVSSFDFGAFSNSLLLYLYNPFDGRIMDAFLRRLLGRRVYVIYNNPVHISVLMDHGFRVVSERKGKYPV</sequence>
<evidence type="ECO:0000313" key="2">
    <source>
        <dbReference type="EMBL" id="RTY35905.1"/>
    </source>
</evidence>
<evidence type="ECO:0000259" key="1">
    <source>
        <dbReference type="Pfam" id="PF13649"/>
    </source>
</evidence>
<keyword evidence="2" id="KW-0808">Transferase</keyword>
<comment type="caution">
    <text evidence="2">The sequence shown here is derived from an EMBL/GenBank/DDBJ whole genome shotgun (WGS) entry which is preliminary data.</text>
</comment>
<organism evidence="2 3">
    <name type="scientific">Chlorobium phaeovibrioides</name>
    <dbReference type="NCBI Taxonomy" id="1094"/>
    <lineage>
        <taxon>Bacteria</taxon>
        <taxon>Pseudomonadati</taxon>
        <taxon>Chlorobiota</taxon>
        <taxon>Chlorobiia</taxon>
        <taxon>Chlorobiales</taxon>
        <taxon>Chlorobiaceae</taxon>
        <taxon>Chlorobium/Pelodictyon group</taxon>
        <taxon>Chlorobium</taxon>
    </lineage>
</organism>
<dbReference type="RefSeq" id="WP_126385163.1">
    <property type="nucleotide sequence ID" value="NZ_RXYK01000020.1"/>
</dbReference>
<dbReference type="InterPro" id="IPR029063">
    <property type="entry name" value="SAM-dependent_MTases_sf"/>
</dbReference>
<dbReference type="GO" id="GO:0008168">
    <property type="term" value="F:methyltransferase activity"/>
    <property type="evidence" value="ECO:0007669"/>
    <property type="project" value="UniProtKB-KW"/>
</dbReference>
<dbReference type="Pfam" id="PF13649">
    <property type="entry name" value="Methyltransf_25"/>
    <property type="match status" value="1"/>
</dbReference>
<keyword evidence="2" id="KW-0489">Methyltransferase</keyword>
<dbReference type="SUPFAM" id="SSF53335">
    <property type="entry name" value="S-adenosyl-L-methionine-dependent methyltransferases"/>
    <property type="match status" value="1"/>
</dbReference>
<feature type="domain" description="Methyltransferase" evidence="1">
    <location>
        <begin position="81"/>
        <end position="147"/>
    </location>
</feature>
<dbReference type="Proteomes" id="UP000279908">
    <property type="component" value="Unassembled WGS sequence"/>
</dbReference>
<dbReference type="InterPro" id="IPR041698">
    <property type="entry name" value="Methyltransf_25"/>
</dbReference>
<dbReference type="EMBL" id="RXYK01000020">
    <property type="protein sequence ID" value="RTY35905.1"/>
    <property type="molecule type" value="Genomic_DNA"/>
</dbReference>
<dbReference type="GO" id="GO:0032259">
    <property type="term" value="P:methylation"/>
    <property type="evidence" value="ECO:0007669"/>
    <property type="project" value="UniProtKB-KW"/>
</dbReference>
<name>A0A432ATJ8_CHLPH</name>
<reference evidence="2 3" key="1">
    <citation type="submission" date="2018-12" db="EMBL/GenBank/DDBJ databases">
        <authorList>
            <person name="Lunina O.N."/>
            <person name="Grouzdev D.S."/>
            <person name="Gorlenko V.M."/>
            <person name="Savvichev A.S."/>
        </authorList>
    </citation>
    <scope>NUCLEOTIDE SEQUENCE [LARGE SCALE GENOMIC DNA]</scope>
    <source>
        <strain evidence="2 3">BrKhr-17</strain>
    </source>
</reference>
<dbReference type="Gene3D" id="3.40.50.150">
    <property type="entry name" value="Vaccinia Virus protein VP39"/>
    <property type="match status" value="1"/>
</dbReference>
<dbReference type="AlphaFoldDB" id="A0A432ATJ8"/>